<evidence type="ECO:0000313" key="4">
    <source>
        <dbReference type="Proteomes" id="UP000747542"/>
    </source>
</evidence>
<evidence type="ECO:0000256" key="1">
    <source>
        <dbReference type="SAM" id="MobiDB-lite"/>
    </source>
</evidence>
<protein>
    <submittedName>
        <fullName evidence="3">Putative periviserokinin-like</fullName>
    </submittedName>
</protein>
<name>A0A8J5N6X8_HOMAM</name>
<evidence type="ECO:0000256" key="2">
    <source>
        <dbReference type="SAM" id="SignalP"/>
    </source>
</evidence>
<accession>A0A8J5N6X8</accession>
<dbReference type="Proteomes" id="UP000747542">
    <property type="component" value="Unassembled WGS sequence"/>
</dbReference>
<dbReference type="OrthoDB" id="10625027at2759"/>
<proteinExistence type="predicted"/>
<evidence type="ECO:0000313" key="3">
    <source>
        <dbReference type="EMBL" id="KAG7174846.1"/>
    </source>
</evidence>
<feature type="signal peptide" evidence="2">
    <location>
        <begin position="1"/>
        <end position="19"/>
    </location>
</feature>
<dbReference type="EMBL" id="JAHLQT010006619">
    <property type="protein sequence ID" value="KAG7174846.1"/>
    <property type="molecule type" value="Genomic_DNA"/>
</dbReference>
<comment type="caution">
    <text evidence="3">The sequence shown here is derived from an EMBL/GenBank/DDBJ whole genome shotgun (WGS) entry which is preliminary data.</text>
</comment>
<organism evidence="3 4">
    <name type="scientific">Homarus americanus</name>
    <name type="common">American lobster</name>
    <dbReference type="NCBI Taxonomy" id="6706"/>
    <lineage>
        <taxon>Eukaryota</taxon>
        <taxon>Metazoa</taxon>
        <taxon>Ecdysozoa</taxon>
        <taxon>Arthropoda</taxon>
        <taxon>Crustacea</taxon>
        <taxon>Multicrustacea</taxon>
        <taxon>Malacostraca</taxon>
        <taxon>Eumalacostraca</taxon>
        <taxon>Eucarida</taxon>
        <taxon>Decapoda</taxon>
        <taxon>Pleocyemata</taxon>
        <taxon>Astacidea</taxon>
        <taxon>Nephropoidea</taxon>
        <taxon>Nephropidae</taxon>
        <taxon>Homarus</taxon>
    </lineage>
</organism>
<reference evidence="3" key="1">
    <citation type="journal article" date="2021" name="Sci. Adv.">
        <title>The American lobster genome reveals insights on longevity, neural, and immune adaptations.</title>
        <authorList>
            <person name="Polinski J.M."/>
            <person name="Zimin A.V."/>
            <person name="Clark K.F."/>
            <person name="Kohn A.B."/>
            <person name="Sadowski N."/>
            <person name="Timp W."/>
            <person name="Ptitsyn A."/>
            <person name="Khanna P."/>
            <person name="Romanova D.Y."/>
            <person name="Williams P."/>
            <person name="Greenwood S.J."/>
            <person name="Moroz L.L."/>
            <person name="Walt D.R."/>
            <person name="Bodnar A.G."/>
        </authorList>
    </citation>
    <scope>NUCLEOTIDE SEQUENCE</scope>
    <source>
        <strain evidence="3">GMGI-L3</strain>
    </source>
</reference>
<keyword evidence="2" id="KW-0732">Signal</keyword>
<keyword evidence="4" id="KW-1185">Reference proteome</keyword>
<dbReference type="AlphaFoldDB" id="A0A8J5N6X8"/>
<gene>
    <name evidence="3" type="ORF">Hamer_G020726</name>
</gene>
<sequence length="175" mass="20073">MRNLVCLRILLLVALIVLGSECRQRKRQDLIPFPRVGKRNHLNDVAGQAGVGVGDTLANWPLLEDPKSNWLAPLMYVLETRDQDTEEFTESSNVLPPVWKLLGHKSSNGHRQPIPHINTHTSESHSTEPRHKVRPRQQRSHSPLQLSTFNYLLLRRLLQQVETQTPAEIETYPQD</sequence>
<feature type="region of interest" description="Disordered" evidence="1">
    <location>
        <begin position="105"/>
        <end position="142"/>
    </location>
</feature>
<feature type="chain" id="PRO_5035197750" evidence="2">
    <location>
        <begin position="20"/>
        <end position="175"/>
    </location>
</feature>